<evidence type="ECO:0000256" key="4">
    <source>
        <dbReference type="SAM" id="Coils"/>
    </source>
</evidence>
<comment type="caution">
    <text evidence="7">The sequence shown here is derived from an EMBL/GenBank/DDBJ whole genome shotgun (WGS) entry which is preliminary data.</text>
</comment>
<reference evidence="7" key="1">
    <citation type="journal article" date="2022" name="IScience">
        <title>Evolution of zygomycete secretomes and the origins of terrestrial fungal ecologies.</title>
        <authorList>
            <person name="Chang Y."/>
            <person name="Wang Y."/>
            <person name="Mondo S."/>
            <person name="Ahrendt S."/>
            <person name="Andreopoulos W."/>
            <person name="Barry K."/>
            <person name="Beard J."/>
            <person name="Benny G.L."/>
            <person name="Blankenship S."/>
            <person name="Bonito G."/>
            <person name="Cuomo C."/>
            <person name="Desiro A."/>
            <person name="Gervers K.A."/>
            <person name="Hundley H."/>
            <person name="Kuo A."/>
            <person name="LaButti K."/>
            <person name="Lang B.F."/>
            <person name="Lipzen A."/>
            <person name="O'Donnell K."/>
            <person name="Pangilinan J."/>
            <person name="Reynolds N."/>
            <person name="Sandor L."/>
            <person name="Smith M.E."/>
            <person name="Tsang A."/>
            <person name="Grigoriev I.V."/>
            <person name="Stajich J.E."/>
            <person name="Spatafora J.W."/>
        </authorList>
    </citation>
    <scope>NUCLEOTIDE SEQUENCE</scope>
    <source>
        <strain evidence="7">RSA 2281</strain>
    </source>
</reference>
<feature type="region of interest" description="Disordered" evidence="5">
    <location>
        <begin position="82"/>
        <end position="126"/>
    </location>
</feature>
<dbReference type="PANTHER" id="PTHR23351">
    <property type="entry name" value="FOS TRANSCRIPTION FACTOR-RELATED"/>
    <property type="match status" value="1"/>
</dbReference>
<keyword evidence="8" id="KW-1185">Reference proteome</keyword>
<proteinExistence type="predicted"/>
<evidence type="ECO:0000256" key="2">
    <source>
        <dbReference type="ARBA" id="ARBA00023125"/>
    </source>
</evidence>
<dbReference type="Pfam" id="PF07716">
    <property type="entry name" value="bZIP_2"/>
    <property type="match status" value="1"/>
</dbReference>
<dbReference type="EMBL" id="JAIXMP010000037">
    <property type="protein sequence ID" value="KAI9248858.1"/>
    <property type="molecule type" value="Genomic_DNA"/>
</dbReference>
<dbReference type="Proteomes" id="UP001209540">
    <property type="component" value="Unassembled WGS sequence"/>
</dbReference>
<dbReference type="Gene3D" id="1.20.5.170">
    <property type="match status" value="1"/>
</dbReference>
<dbReference type="SUPFAM" id="SSF57959">
    <property type="entry name" value="Leucine zipper domain"/>
    <property type="match status" value="1"/>
</dbReference>
<keyword evidence="2" id="KW-0238">DNA-binding</keyword>
<feature type="region of interest" description="Disordered" evidence="5">
    <location>
        <begin position="178"/>
        <end position="222"/>
    </location>
</feature>
<gene>
    <name evidence="7" type="ORF">BDA99DRAFT_227053</name>
</gene>
<evidence type="ECO:0000313" key="8">
    <source>
        <dbReference type="Proteomes" id="UP001209540"/>
    </source>
</evidence>
<dbReference type="PROSITE" id="PS50217">
    <property type="entry name" value="BZIP"/>
    <property type="match status" value="1"/>
</dbReference>
<accession>A0AAD5JQI4</accession>
<feature type="coiled-coil region" evidence="4">
    <location>
        <begin position="135"/>
        <end position="169"/>
    </location>
</feature>
<dbReference type="GO" id="GO:0006357">
    <property type="term" value="P:regulation of transcription by RNA polymerase II"/>
    <property type="evidence" value="ECO:0007669"/>
    <property type="project" value="InterPro"/>
</dbReference>
<keyword evidence="3" id="KW-0804">Transcription</keyword>
<feature type="compositionally biased region" description="Basic and acidic residues" evidence="5">
    <location>
        <begin position="102"/>
        <end position="114"/>
    </location>
</feature>
<keyword evidence="1" id="KW-0805">Transcription regulation</keyword>
<protein>
    <recommendedName>
        <fullName evidence="6">BZIP domain-containing protein</fullName>
    </recommendedName>
</protein>
<keyword evidence="4" id="KW-0175">Coiled coil</keyword>
<evidence type="ECO:0000313" key="7">
    <source>
        <dbReference type="EMBL" id="KAI9248858.1"/>
    </source>
</evidence>
<feature type="compositionally biased region" description="Polar residues" evidence="5">
    <location>
        <begin position="178"/>
        <end position="188"/>
    </location>
</feature>
<dbReference type="PROSITE" id="PS00036">
    <property type="entry name" value="BZIP_BASIC"/>
    <property type="match status" value="1"/>
</dbReference>
<reference evidence="7" key="2">
    <citation type="submission" date="2023-02" db="EMBL/GenBank/DDBJ databases">
        <authorList>
            <consortium name="DOE Joint Genome Institute"/>
            <person name="Mondo S.J."/>
            <person name="Chang Y."/>
            <person name="Wang Y."/>
            <person name="Ahrendt S."/>
            <person name="Andreopoulos W."/>
            <person name="Barry K."/>
            <person name="Beard J."/>
            <person name="Benny G.L."/>
            <person name="Blankenship S."/>
            <person name="Bonito G."/>
            <person name="Cuomo C."/>
            <person name="Desiro A."/>
            <person name="Gervers K.A."/>
            <person name="Hundley H."/>
            <person name="Kuo A."/>
            <person name="LaButti K."/>
            <person name="Lang B.F."/>
            <person name="Lipzen A."/>
            <person name="O'Donnell K."/>
            <person name="Pangilinan J."/>
            <person name="Reynolds N."/>
            <person name="Sandor L."/>
            <person name="Smith M.W."/>
            <person name="Tsang A."/>
            <person name="Grigoriev I.V."/>
            <person name="Stajich J.E."/>
            <person name="Spatafora J.W."/>
        </authorList>
    </citation>
    <scope>NUCLEOTIDE SEQUENCE</scope>
    <source>
        <strain evidence="7">RSA 2281</strain>
    </source>
</reference>
<sequence length="222" mass="25788">MDIPALLYDASHCDNRHDENHNHLHCIKETNQHLHWFSDPEDSHQPDLPTELRSSKSCETRTLLPSIHDPWDDEVVEKSYKRRSDTLPLSPSTASFSSHISSDQERRDRRERNKMASAKYRAKRNQETANMRRTVEMLKKQNHYLQQQLQEAQTDRTRMYAKLDQLQEYIIHREKNAIGSSGTTTPMTTALPLSKDPQLPQLSSFATYGKDHLSPYPGYDTA</sequence>
<evidence type="ECO:0000256" key="1">
    <source>
        <dbReference type="ARBA" id="ARBA00023015"/>
    </source>
</evidence>
<evidence type="ECO:0000256" key="3">
    <source>
        <dbReference type="ARBA" id="ARBA00023163"/>
    </source>
</evidence>
<dbReference type="SMART" id="SM00338">
    <property type="entry name" value="BRLZ"/>
    <property type="match status" value="1"/>
</dbReference>
<evidence type="ECO:0000259" key="6">
    <source>
        <dbReference type="PROSITE" id="PS50217"/>
    </source>
</evidence>
<dbReference type="PANTHER" id="PTHR23351:SF24">
    <property type="entry name" value="ACTIVATING TRANSCRIPTION FACTOR 3-RELATED"/>
    <property type="match status" value="1"/>
</dbReference>
<dbReference type="GO" id="GO:0003700">
    <property type="term" value="F:DNA-binding transcription factor activity"/>
    <property type="evidence" value="ECO:0007669"/>
    <property type="project" value="InterPro"/>
</dbReference>
<evidence type="ECO:0000256" key="5">
    <source>
        <dbReference type="SAM" id="MobiDB-lite"/>
    </source>
</evidence>
<dbReference type="InterPro" id="IPR046347">
    <property type="entry name" value="bZIP_sf"/>
</dbReference>
<feature type="compositionally biased region" description="Polar residues" evidence="5">
    <location>
        <begin position="87"/>
        <end position="100"/>
    </location>
</feature>
<name>A0AAD5JQI4_9FUNG</name>
<dbReference type="GO" id="GO:0003677">
    <property type="term" value="F:DNA binding"/>
    <property type="evidence" value="ECO:0007669"/>
    <property type="project" value="UniProtKB-KW"/>
</dbReference>
<dbReference type="InterPro" id="IPR004827">
    <property type="entry name" value="bZIP"/>
</dbReference>
<organism evidence="7 8">
    <name type="scientific">Phascolomyces articulosus</name>
    <dbReference type="NCBI Taxonomy" id="60185"/>
    <lineage>
        <taxon>Eukaryota</taxon>
        <taxon>Fungi</taxon>
        <taxon>Fungi incertae sedis</taxon>
        <taxon>Mucoromycota</taxon>
        <taxon>Mucoromycotina</taxon>
        <taxon>Mucoromycetes</taxon>
        <taxon>Mucorales</taxon>
        <taxon>Lichtheimiaceae</taxon>
        <taxon>Phascolomyces</taxon>
    </lineage>
</organism>
<dbReference type="AlphaFoldDB" id="A0AAD5JQI4"/>
<feature type="domain" description="BZIP" evidence="6">
    <location>
        <begin position="103"/>
        <end position="166"/>
    </location>
</feature>
<dbReference type="InterPro" id="IPR000837">
    <property type="entry name" value="AP-1"/>
</dbReference>